<dbReference type="InterPro" id="IPR007368">
    <property type="entry name" value="DUF434"/>
</dbReference>
<reference evidence="4" key="1">
    <citation type="submission" date="2017-02" db="EMBL/GenBank/DDBJ databases">
        <authorList>
            <person name="Regsiter A."/>
            <person name="William W."/>
        </authorList>
    </citation>
    <scope>NUCLEOTIDE SEQUENCE</scope>
    <source>
        <strain evidence="4">BdmA 4</strain>
    </source>
</reference>
<feature type="domain" description="DUF434" evidence="2">
    <location>
        <begin position="45"/>
        <end position="93"/>
    </location>
</feature>
<gene>
    <name evidence="4" type="ORF">SPIRO4BDMA_50499</name>
</gene>
<dbReference type="Pfam" id="PF04256">
    <property type="entry name" value="DUF434"/>
    <property type="match status" value="1"/>
</dbReference>
<evidence type="ECO:0000256" key="1">
    <source>
        <dbReference type="SAM" id="MobiDB-lite"/>
    </source>
</evidence>
<protein>
    <recommendedName>
        <fullName evidence="5">DUF434 domain-containing protein</fullName>
    </recommendedName>
</protein>
<dbReference type="InterPro" id="IPR041652">
    <property type="entry name" value="DUF5616"/>
</dbReference>
<dbReference type="AlphaFoldDB" id="A0A3P3XS44"/>
<dbReference type="EMBL" id="FWDO01000005">
    <property type="protein sequence ID" value="SLM18984.1"/>
    <property type="molecule type" value="Genomic_DNA"/>
</dbReference>
<feature type="compositionally biased region" description="Basic and acidic residues" evidence="1">
    <location>
        <begin position="1"/>
        <end position="15"/>
    </location>
</feature>
<evidence type="ECO:0000259" key="3">
    <source>
        <dbReference type="Pfam" id="PF18481"/>
    </source>
</evidence>
<feature type="region of interest" description="Disordered" evidence="1">
    <location>
        <begin position="1"/>
        <end position="38"/>
    </location>
</feature>
<sequence>MEKPGDFKESSRAEDADSAPTVAAEEGPESPPAEGASNHFDEAFIGAARDYRMLLDKEYPVDASLKLVGDRYRLSHNGRMMLYRGILSRSASQIDLAKLVRNPWEGATLGIDGYNILFTLTNYMHGHPMFIATDGFLRDVGGAHGRIADHRGFERMAGLTVDILATLNLDQITFFLDAPVSSSGRQAGFIREAFARRGINAEVRLENGVDHFLAYWEGELIATADSAIIARTKAHVFDLARYILERQFSARFPQLAFFLE</sequence>
<dbReference type="Pfam" id="PF18481">
    <property type="entry name" value="DUF5616"/>
    <property type="match status" value="1"/>
</dbReference>
<evidence type="ECO:0000259" key="2">
    <source>
        <dbReference type="Pfam" id="PF04256"/>
    </source>
</evidence>
<evidence type="ECO:0000313" key="4">
    <source>
        <dbReference type="EMBL" id="SLM18984.1"/>
    </source>
</evidence>
<accession>A0A3P3XS44</accession>
<name>A0A3P3XS44_9SPIR</name>
<dbReference type="PANTHER" id="PTHR42252:SF1">
    <property type="entry name" value="DUF434 DOMAIN-CONTAINING PROTEIN"/>
    <property type="match status" value="1"/>
</dbReference>
<feature type="domain" description="DUF5616" evidence="3">
    <location>
        <begin position="105"/>
        <end position="241"/>
    </location>
</feature>
<organism evidence="4">
    <name type="scientific">uncultured spirochete</name>
    <dbReference type="NCBI Taxonomy" id="156406"/>
    <lineage>
        <taxon>Bacteria</taxon>
        <taxon>Pseudomonadati</taxon>
        <taxon>Spirochaetota</taxon>
        <taxon>Spirochaetia</taxon>
        <taxon>Spirochaetales</taxon>
        <taxon>environmental samples</taxon>
    </lineage>
</organism>
<proteinExistence type="predicted"/>
<evidence type="ECO:0008006" key="5">
    <source>
        <dbReference type="Google" id="ProtNLM"/>
    </source>
</evidence>
<dbReference type="PANTHER" id="PTHR42252">
    <property type="entry name" value="DUF5616 DOMAIN-CONTAINING PROTEIN"/>
    <property type="match status" value="1"/>
</dbReference>